<dbReference type="Pfam" id="PF03372">
    <property type="entry name" value="Exo_endo_phos"/>
    <property type="match status" value="1"/>
</dbReference>
<dbReference type="GO" id="GO:0004519">
    <property type="term" value="F:endonuclease activity"/>
    <property type="evidence" value="ECO:0007669"/>
    <property type="project" value="UniProtKB-KW"/>
</dbReference>
<keyword evidence="1" id="KW-0812">Transmembrane</keyword>
<evidence type="ECO:0000256" key="1">
    <source>
        <dbReference type="SAM" id="Phobius"/>
    </source>
</evidence>
<evidence type="ECO:0000259" key="2">
    <source>
        <dbReference type="Pfam" id="PF03372"/>
    </source>
</evidence>
<dbReference type="Gene3D" id="3.60.10.10">
    <property type="entry name" value="Endonuclease/exonuclease/phosphatase"/>
    <property type="match status" value="1"/>
</dbReference>
<sequence length="308" mass="32979">MLRGLLLFCCGFLLFFTAALTAVRLLGLDDGTYLALPMAGFPYAVAATIVLTLVVLAASGRLLLVLAIALVVTQLFQVVPRFIPHNTTASSVRLRVAAANTDVGKADPQTIMALVRSEQIDVLSLEEFTAAGVQALDRAGIGKLLPYHELHPEIDSSIYSRYPLVLSGLLKAATKWQQPTAQIMVGGRTVTIVAVHTYYPPGDPQRWAQDLQALGGAAKTAGKDTVFLGDFNATLDHATMRNLLADGLIDSHAELGRGWAPTWPSVLPVFQLDHVLHGSGLTAVRAGEQTIPGSDHRAVFAELALNQR</sequence>
<dbReference type="Proteomes" id="UP001500618">
    <property type="component" value="Unassembled WGS sequence"/>
</dbReference>
<gene>
    <name evidence="3" type="ORF">GCM10009765_09280</name>
</gene>
<keyword evidence="1" id="KW-1133">Transmembrane helix</keyword>
<dbReference type="InterPro" id="IPR005135">
    <property type="entry name" value="Endo/exonuclease/phosphatase"/>
</dbReference>
<dbReference type="SUPFAM" id="SSF56219">
    <property type="entry name" value="DNase I-like"/>
    <property type="match status" value="1"/>
</dbReference>
<reference evidence="4" key="1">
    <citation type="journal article" date="2019" name="Int. J. Syst. Evol. Microbiol.">
        <title>The Global Catalogue of Microorganisms (GCM) 10K type strain sequencing project: providing services to taxonomists for standard genome sequencing and annotation.</title>
        <authorList>
            <consortium name="The Broad Institute Genomics Platform"/>
            <consortium name="The Broad Institute Genome Sequencing Center for Infectious Disease"/>
            <person name="Wu L."/>
            <person name="Ma J."/>
        </authorList>
    </citation>
    <scope>NUCLEOTIDE SEQUENCE [LARGE SCALE GENOMIC DNA]</scope>
    <source>
        <strain evidence="4">JCM 14718</strain>
    </source>
</reference>
<protein>
    <submittedName>
        <fullName evidence="3">Endonuclease/exonuclease/phosphatase family protein</fullName>
    </submittedName>
</protein>
<feature type="transmembrane region" description="Helical" evidence="1">
    <location>
        <begin position="31"/>
        <end position="56"/>
    </location>
</feature>
<organism evidence="3 4">
    <name type="scientific">Fodinicola feengrottensis</name>
    <dbReference type="NCBI Taxonomy" id="435914"/>
    <lineage>
        <taxon>Bacteria</taxon>
        <taxon>Bacillati</taxon>
        <taxon>Actinomycetota</taxon>
        <taxon>Actinomycetes</taxon>
        <taxon>Mycobacteriales</taxon>
        <taxon>Fodinicola</taxon>
    </lineage>
</organism>
<keyword evidence="1" id="KW-0472">Membrane</keyword>
<feature type="transmembrane region" description="Helical" evidence="1">
    <location>
        <begin position="63"/>
        <end position="83"/>
    </location>
</feature>
<accession>A0ABP4RU60</accession>
<keyword evidence="4" id="KW-1185">Reference proteome</keyword>
<proteinExistence type="predicted"/>
<feature type="domain" description="Endonuclease/exonuclease/phosphatase" evidence="2">
    <location>
        <begin position="99"/>
        <end position="296"/>
    </location>
</feature>
<evidence type="ECO:0000313" key="4">
    <source>
        <dbReference type="Proteomes" id="UP001500618"/>
    </source>
</evidence>
<keyword evidence="3" id="KW-0540">Nuclease</keyword>
<dbReference type="EMBL" id="BAAANY010000003">
    <property type="protein sequence ID" value="GAA1661952.1"/>
    <property type="molecule type" value="Genomic_DNA"/>
</dbReference>
<comment type="caution">
    <text evidence="3">The sequence shown here is derived from an EMBL/GenBank/DDBJ whole genome shotgun (WGS) entry which is preliminary data.</text>
</comment>
<keyword evidence="3" id="KW-0378">Hydrolase</keyword>
<name>A0ABP4RU60_9ACTN</name>
<keyword evidence="3" id="KW-0255">Endonuclease</keyword>
<evidence type="ECO:0000313" key="3">
    <source>
        <dbReference type="EMBL" id="GAA1661952.1"/>
    </source>
</evidence>
<dbReference type="InterPro" id="IPR036691">
    <property type="entry name" value="Endo/exonu/phosph_ase_sf"/>
</dbReference>